<organism evidence="2 3">
    <name type="scientific">Candidatus Avidehalobacter gallistercoris</name>
    <dbReference type="NCBI Taxonomy" id="2840694"/>
    <lineage>
        <taxon>Bacteria</taxon>
        <taxon>Bacillati</taxon>
        <taxon>Bacillota</taxon>
        <taxon>Clostridia</taxon>
        <taxon>Eubacteriales</taxon>
        <taxon>Peptococcaceae</taxon>
        <taxon>Peptococcaceae incertae sedis</taxon>
        <taxon>Candidatus Avidehalobacter</taxon>
    </lineage>
</organism>
<reference evidence="2" key="2">
    <citation type="journal article" date="2021" name="PeerJ">
        <title>Extensive microbial diversity within the chicken gut microbiome revealed by metagenomics and culture.</title>
        <authorList>
            <person name="Gilroy R."/>
            <person name="Ravi A."/>
            <person name="Getino M."/>
            <person name="Pursley I."/>
            <person name="Horton D.L."/>
            <person name="Alikhan N.F."/>
            <person name="Baker D."/>
            <person name="Gharbi K."/>
            <person name="Hall N."/>
            <person name="Watson M."/>
            <person name="Adriaenssens E.M."/>
            <person name="Foster-Nyarko E."/>
            <person name="Jarju S."/>
            <person name="Secka A."/>
            <person name="Antonio M."/>
            <person name="Oren A."/>
            <person name="Chaudhuri R.R."/>
            <person name="La Ragione R."/>
            <person name="Hildebrand F."/>
            <person name="Pallen M.J."/>
        </authorList>
    </citation>
    <scope>NUCLEOTIDE SEQUENCE</scope>
    <source>
        <strain evidence="2">2830</strain>
    </source>
</reference>
<proteinExistence type="predicted"/>
<comment type="caution">
    <text evidence="2">The sequence shown here is derived from an EMBL/GenBank/DDBJ whole genome shotgun (WGS) entry which is preliminary data.</text>
</comment>
<accession>A0A9D1HIS4</accession>
<dbReference type="Proteomes" id="UP000824124">
    <property type="component" value="Unassembled WGS sequence"/>
</dbReference>
<feature type="transmembrane region" description="Helical" evidence="1">
    <location>
        <begin position="133"/>
        <end position="150"/>
    </location>
</feature>
<keyword evidence="1" id="KW-0812">Transmembrane</keyword>
<protein>
    <submittedName>
        <fullName evidence="2">Uncharacterized protein</fullName>
    </submittedName>
</protein>
<dbReference type="AlphaFoldDB" id="A0A9D1HIS4"/>
<dbReference type="EMBL" id="DVMH01000005">
    <property type="protein sequence ID" value="HIU09814.1"/>
    <property type="molecule type" value="Genomic_DNA"/>
</dbReference>
<keyword evidence="1" id="KW-1133">Transmembrane helix</keyword>
<reference evidence="2" key="1">
    <citation type="submission" date="2020-10" db="EMBL/GenBank/DDBJ databases">
        <authorList>
            <person name="Gilroy R."/>
        </authorList>
    </citation>
    <scope>NUCLEOTIDE SEQUENCE</scope>
    <source>
        <strain evidence="2">2830</strain>
    </source>
</reference>
<sequence length="223" mass="25376">MVQSILRTAQKLGTDLNNSVRLKNLEQYLTKAGWEIKHFDDEAFRLLKRTEIAAKHQLFVYCRGDLHIVFVDFANMTISQAASALLHEICHIALEHHLRGITADYSRAAEREANMLSGLVRLVIFWRQYSKQFIIGVILLLVLMLGAISTQNATPSQPPEAVPDNVSTTVIANTDVQYYRTPSGNRYHIISCSHLKNREYAPVTQEDIAFYKLLPCKDCIEDE</sequence>
<keyword evidence="1" id="KW-0472">Membrane</keyword>
<gene>
    <name evidence="2" type="ORF">IAB00_00955</name>
</gene>
<evidence type="ECO:0000256" key="1">
    <source>
        <dbReference type="SAM" id="Phobius"/>
    </source>
</evidence>
<evidence type="ECO:0000313" key="2">
    <source>
        <dbReference type="EMBL" id="HIU09814.1"/>
    </source>
</evidence>
<name>A0A9D1HIS4_9FIRM</name>
<evidence type="ECO:0000313" key="3">
    <source>
        <dbReference type="Proteomes" id="UP000824124"/>
    </source>
</evidence>